<comment type="caution">
    <text evidence="1">The sequence shown here is derived from an EMBL/GenBank/DDBJ whole genome shotgun (WGS) entry which is preliminary data.</text>
</comment>
<sequence length="177" mass="20957">ILKTPIRHIIDRLREVYSKCEIGTLIVRIDYDVQIYHDLIDCLVAIRCTTGASITGRLNLISNQILRELISNKNMLEIMGLKDRINASGILTIWEDLLDGKFEGLNIMNVKKSVLNEVFEKLGYERKNKQFEEEQQIECTGRVDKSKRYEIWSDRYERTLTMSRIYEGRMWMSRKYE</sequence>
<accession>A0AAV5WGF4</accession>
<proteinExistence type="predicted"/>
<reference evidence="1" key="1">
    <citation type="submission" date="2023-10" db="EMBL/GenBank/DDBJ databases">
        <title>Genome assembly of Pristionchus species.</title>
        <authorList>
            <person name="Yoshida K."/>
            <person name="Sommer R.J."/>
        </authorList>
    </citation>
    <scope>NUCLEOTIDE SEQUENCE</scope>
    <source>
        <strain evidence="1">RS5133</strain>
    </source>
</reference>
<protein>
    <submittedName>
        <fullName evidence="1">Uncharacterized protein</fullName>
    </submittedName>
</protein>
<feature type="non-terminal residue" evidence="1">
    <location>
        <position position="1"/>
    </location>
</feature>
<evidence type="ECO:0000313" key="2">
    <source>
        <dbReference type="Proteomes" id="UP001432322"/>
    </source>
</evidence>
<keyword evidence="2" id="KW-1185">Reference proteome</keyword>
<dbReference type="AlphaFoldDB" id="A0AAV5WGF4"/>
<gene>
    <name evidence="1" type="ORF">PFISCL1PPCAC_21870</name>
</gene>
<organism evidence="1 2">
    <name type="scientific">Pristionchus fissidentatus</name>
    <dbReference type="NCBI Taxonomy" id="1538716"/>
    <lineage>
        <taxon>Eukaryota</taxon>
        <taxon>Metazoa</taxon>
        <taxon>Ecdysozoa</taxon>
        <taxon>Nematoda</taxon>
        <taxon>Chromadorea</taxon>
        <taxon>Rhabditida</taxon>
        <taxon>Rhabditina</taxon>
        <taxon>Diplogasteromorpha</taxon>
        <taxon>Diplogasteroidea</taxon>
        <taxon>Neodiplogasteridae</taxon>
        <taxon>Pristionchus</taxon>
    </lineage>
</organism>
<dbReference type="EMBL" id="BTSY01000005">
    <property type="protein sequence ID" value="GMT30573.1"/>
    <property type="molecule type" value="Genomic_DNA"/>
</dbReference>
<dbReference type="Proteomes" id="UP001432322">
    <property type="component" value="Unassembled WGS sequence"/>
</dbReference>
<evidence type="ECO:0000313" key="1">
    <source>
        <dbReference type="EMBL" id="GMT30573.1"/>
    </source>
</evidence>
<name>A0AAV5WGF4_9BILA</name>